<dbReference type="SUPFAM" id="SSF57850">
    <property type="entry name" value="RING/U-box"/>
    <property type="match status" value="1"/>
</dbReference>
<dbReference type="OrthoDB" id="10064100at2759"/>
<gene>
    <name evidence="4" type="ORF">Lalb_Chr02g0152471</name>
</gene>
<dbReference type="Pfam" id="PF04564">
    <property type="entry name" value="U-box"/>
    <property type="match status" value="1"/>
</dbReference>
<dbReference type="GO" id="GO:0004842">
    <property type="term" value="F:ubiquitin-protein transferase activity"/>
    <property type="evidence" value="ECO:0007669"/>
    <property type="project" value="InterPro"/>
</dbReference>
<comment type="caution">
    <text evidence="4">The sequence shown here is derived from an EMBL/GenBank/DDBJ whole genome shotgun (WGS) entry which is preliminary data.</text>
</comment>
<protein>
    <submittedName>
        <fullName evidence="4">Putative U box domain-containing protein</fullName>
    </submittedName>
</protein>
<dbReference type="PROSITE" id="PS51698">
    <property type="entry name" value="U_BOX"/>
    <property type="match status" value="1"/>
</dbReference>
<dbReference type="Gene3D" id="3.30.40.10">
    <property type="entry name" value="Zinc/RING finger domain, C3HC4 (zinc finger)"/>
    <property type="match status" value="1"/>
</dbReference>
<dbReference type="InterPro" id="IPR003613">
    <property type="entry name" value="Ubox_domain"/>
</dbReference>
<keyword evidence="5" id="KW-1185">Reference proteome</keyword>
<evidence type="ECO:0000313" key="5">
    <source>
        <dbReference type="Proteomes" id="UP000447434"/>
    </source>
</evidence>
<accession>A0A6A4R1U0</accession>
<dbReference type="Proteomes" id="UP000447434">
    <property type="component" value="Chromosome 2"/>
</dbReference>
<sequence length="60" mass="6857">MMKTEYTEVKSGDSVPSYFRCSLSLELMLDPVIAASGQTFERLVRNLFIQILFLIILSKL</sequence>
<dbReference type="InterPro" id="IPR013083">
    <property type="entry name" value="Znf_RING/FYVE/PHD"/>
</dbReference>
<evidence type="ECO:0000256" key="2">
    <source>
        <dbReference type="ARBA" id="ARBA00022679"/>
    </source>
</evidence>
<dbReference type="UniPathway" id="UPA00143"/>
<evidence type="ECO:0000256" key="1">
    <source>
        <dbReference type="ARBA" id="ARBA00004906"/>
    </source>
</evidence>
<name>A0A6A4R1U0_LUPAL</name>
<dbReference type="GO" id="GO:0016567">
    <property type="term" value="P:protein ubiquitination"/>
    <property type="evidence" value="ECO:0007669"/>
    <property type="project" value="UniProtKB-UniPathway"/>
</dbReference>
<evidence type="ECO:0000313" key="4">
    <source>
        <dbReference type="EMBL" id="KAE9619376.1"/>
    </source>
</evidence>
<evidence type="ECO:0000259" key="3">
    <source>
        <dbReference type="PROSITE" id="PS51698"/>
    </source>
</evidence>
<proteinExistence type="predicted"/>
<dbReference type="EMBL" id="WOCE01000002">
    <property type="protein sequence ID" value="KAE9619376.1"/>
    <property type="molecule type" value="Genomic_DNA"/>
</dbReference>
<dbReference type="AlphaFoldDB" id="A0A6A4R1U0"/>
<organism evidence="4 5">
    <name type="scientific">Lupinus albus</name>
    <name type="common">White lupine</name>
    <name type="synonym">Lupinus termis</name>
    <dbReference type="NCBI Taxonomy" id="3870"/>
    <lineage>
        <taxon>Eukaryota</taxon>
        <taxon>Viridiplantae</taxon>
        <taxon>Streptophyta</taxon>
        <taxon>Embryophyta</taxon>
        <taxon>Tracheophyta</taxon>
        <taxon>Spermatophyta</taxon>
        <taxon>Magnoliopsida</taxon>
        <taxon>eudicotyledons</taxon>
        <taxon>Gunneridae</taxon>
        <taxon>Pentapetalae</taxon>
        <taxon>rosids</taxon>
        <taxon>fabids</taxon>
        <taxon>Fabales</taxon>
        <taxon>Fabaceae</taxon>
        <taxon>Papilionoideae</taxon>
        <taxon>50 kb inversion clade</taxon>
        <taxon>genistoids sensu lato</taxon>
        <taxon>core genistoids</taxon>
        <taxon>Genisteae</taxon>
        <taxon>Lupinus</taxon>
    </lineage>
</organism>
<keyword evidence="2" id="KW-0808">Transferase</keyword>
<feature type="domain" description="U-box" evidence="3">
    <location>
        <begin position="14"/>
        <end position="60"/>
    </location>
</feature>
<reference evidence="5" key="1">
    <citation type="journal article" date="2020" name="Nat. Commun.">
        <title>Genome sequence of the cluster root forming white lupin.</title>
        <authorList>
            <person name="Hufnagel B."/>
            <person name="Marques A."/>
            <person name="Soriano A."/>
            <person name="Marques L."/>
            <person name="Divol F."/>
            <person name="Doumas P."/>
            <person name="Sallet E."/>
            <person name="Mancinotti D."/>
            <person name="Carrere S."/>
            <person name="Marande W."/>
            <person name="Arribat S."/>
            <person name="Keller J."/>
            <person name="Huneau C."/>
            <person name="Blein T."/>
            <person name="Aime D."/>
            <person name="Laguerre M."/>
            <person name="Taylor J."/>
            <person name="Schubert V."/>
            <person name="Nelson M."/>
            <person name="Geu-Flores F."/>
            <person name="Crespi M."/>
            <person name="Gallardo-Guerrero K."/>
            <person name="Delaux P.-M."/>
            <person name="Salse J."/>
            <person name="Berges H."/>
            <person name="Guyot R."/>
            <person name="Gouzy J."/>
            <person name="Peret B."/>
        </authorList>
    </citation>
    <scope>NUCLEOTIDE SEQUENCE [LARGE SCALE GENOMIC DNA]</scope>
    <source>
        <strain evidence="5">cv. Amiga</strain>
    </source>
</reference>
<comment type="pathway">
    <text evidence="1">Protein modification; protein ubiquitination.</text>
</comment>